<reference evidence="2 3" key="1">
    <citation type="submission" date="2024-05" db="EMBL/GenBank/DDBJ databases">
        <authorList>
            <person name="Wallberg A."/>
        </authorList>
    </citation>
    <scope>NUCLEOTIDE SEQUENCE [LARGE SCALE GENOMIC DNA]</scope>
</reference>
<proteinExistence type="predicted"/>
<feature type="compositionally biased region" description="Polar residues" evidence="1">
    <location>
        <begin position="173"/>
        <end position="195"/>
    </location>
</feature>
<sequence length="627" mass="69913">GLPLHRAIPPVKSQVRHPLLDPQSQIRPVSPPSTGLLYADTQRQPQIGIPLHKSQQSNDHHTINQTPKLTKKGISEPFLSVLEKSSQNLNGKEFPDYDNEEYYYYDEYEDTYYDDYDYGLSGSPITPLPFHFTTTNHVDPTVTTTQPSVSTQTRSRGPITPPPSLFPVRPGQTKPTTASPSLPTKQPFHSSTESNGPFPFGISHEENTKAHLFAPAARVIKTPAVPRVQVFNALQSQAHSIIQQDHPLHEFFIGDTSGIERKQSSRFRASVDIPVPSTCPDCSTHPDKVIFPASPPGLRAPLSQDHSGVFHPDSSRTLVLSSHVLRRLHHSHTTAAPDEKTVYFTPHHIIAHKSEAEDSISQTSSSPLRRLRRRKRRRNPSDYTAETTKKKRRNRVPQHVEKTDDSSSDKEIIRNFTNQNHIQTIQSDLRELSIQNVKKITQITNQELEVINPRNKLAQTVDFQQRNPTRKPWRINNKTSLSQLAIFNANNSTNHAPASVTYNRLPLARITANEQKFSHTHLTAGGITVQPRSVPHLTQSLSSNNVISKGGNYMGHALISPFSGVPNLESASPQEISRKASEAVQGWRQDLTYPVVDLPLPSAALSGLPFVIDGHKHLGTFVVVPVT</sequence>
<keyword evidence="3" id="KW-1185">Reference proteome</keyword>
<evidence type="ECO:0000313" key="3">
    <source>
        <dbReference type="Proteomes" id="UP001497623"/>
    </source>
</evidence>
<evidence type="ECO:0000256" key="1">
    <source>
        <dbReference type="SAM" id="MobiDB-lite"/>
    </source>
</evidence>
<evidence type="ECO:0000313" key="2">
    <source>
        <dbReference type="EMBL" id="CAL4119875.1"/>
    </source>
</evidence>
<gene>
    <name evidence="2" type="ORF">MNOR_LOCUS21842</name>
</gene>
<feature type="region of interest" description="Disordered" evidence="1">
    <location>
        <begin position="354"/>
        <end position="411"/>
    </location>
</feature>
<dbReference type="Proteomes" id="UP001497623">
    <property type="component" value="Unassembled WGS sequence"/>
</dbReference>
<dbReference type="EMBL" id="CAXKWB010017854">
    <property type="protein sequence ID" value="CAL4119875.1"/>
    <property type="molecule type" value="Genomic_DNA"/>
</dbReference>
<organism evidence="2 3">
    <name type="scientific">Meganyctiphanes norvegica</name>
    <name type="common">Northern krill</name>
    <name type="synonym">Thysanopoda norvegica</name>
    <dbReference type="NCBI Taxonomy" id="48144"/>
    <lineage>
        <taxon>Eukaryota</taxon>
        <taxon>Metazoa</taxon>
        <taxon>Ecdysozoa</taxon>
        <taxon>Arthropoda</taxon>
        <taxon>Crustacea</taxon>
        <taxon>Multicrustacea</taxon>
        <taxon>Malacostraca</taxon>
        <taxon>Eumalacostraca</taxon>
        <taxon>Eucarida</taxon>
        <taxon>Euphausiacea</taxon>
        <taxon>Euphausiidae</taxon>
        <taxon>Meganyctiphanes</taxon>
    </lineage>
</organism>
<feature type="non-terminal residue" evidence="2">
    <location>
        <position position="1"/>
    </location>
</feature>
<feature type="compositionally biased region" description="Basic residues" evidence="1">
    <location>
        <begin position="369"/>
        <end position="378"/>
    </location>
</feature>
<feature type="compositionally biased region" description="Low complexity" evidence="1">
    <location>
        <begin position="139"/>
        <end position="153"/>
    </location>
</feature>
<name>A0AAV2R7Y9_MEGNR</name>
<dbReference type="AlphaFoldDB" id="A0AAV2R7Y9"/>
<comment type="caution">
    <text evidence="2">The sequence shown here is derived from an EMBL/GenBank/DDBJ whole genome shotgun (WGS) entry which is preliminary data.</text>
</comment>
<accession>A0AAV2R7Y9</accession>
<feature type="compositionally biased region" description="Basic and acidic residues" evidence="1">
    <location>
        <begin position="398"/>
        <end position="411"/>
    </location>
</feature>
<protein>
    <submittedName>
        <fullName evidence="2">Uncharacterized protein</fullName>
    </submittedName>
</protein>
<feature type="region of interest" description="Disordered" evidence="1">
    <location>
        <begin position="139"/>
        <end position="197"/>
    </location>
</feature>